<reference evidence="1 2" key="1">
    <citation type="submission" date="2023-08" db="EMBL/GenBank/DDBJ databases">
        <title>A Necator americanus chromosomal reference genome.</title>
        <authorList>
            <person name="Ilik V."/>
            <person name="Petrzelkova K.J."/>
            <person name="Pardy F."/>
            <person name="Fuh T."/>
            <person name="Niatou-Singa F.S."/>
            <person name="Gouil Q."/>
            <person name="Baker L."/>
            <person name="Ritchie M.E."/>
            <person name="Jex A.R."/>
            <person name="Gazzola D."/>
            <person name="Li H."/>
            <person name="Toshio Fujiwara R."/>
            <person name="Zhan B."/>
            <person name="Aroian R.V."/>
            <person name="Pafco B."/>
            <person name="Schwarz E.M."/>
        </authorList>
    </citation>
    <scope>NUCLEOTIDE SEQUENCE [LARGE SCALE GENOMIC DNA]</scope>
    <source>
        <strain evidence="1 2">Aroian</strain>
        <tissue evidence="1">Whole animal</tissue>
    </source>
</reference>
<evidence type="ECO:0000313" key="2">
    <source>
        <dbReference type="Proteomes" id="UP001303046"/>
    </source>
</evidence>
<name>A0ABR1E2R3_NECAM</name>
<comment type="caution">
    <text evidence="1">The sequence shown here is derived from an EMBL/GenBank/DDBJ whole genome shotgun (WGS) entry which is preliminary data.</text>
</comment>
<proteinExistence type="predicted"/>
<gene>
    <name evidence="1" type="primary">Necator_chrV.g19840</name>
    <name evidence="1" type="ORF">RB195_015048</name>
</gene>
<keyword evidence="2" id="KW-1185">Reference proteome</keyword>
<evidence type="ECO:0000313" key="1">
    <source>
        <dbReference type="EMBL" id="KAK6756984.1"/>
    </source>
</evidence>
<organism evidence="1 2">
    <name type="scientific">Necator americanus</name>
    <name type="common">Human hookworm</name>
    <dbReference type="NCBI Taxonomy" id="51031"/>
    <lineage>
        <taxon>Eukaryota</taxon>
        <taxon>Metazoa</taxon>
        <taxon>Ecdysozoa</taxon>
        <taxon>Nematoda</taxon>
        <taxon>Chromadorea</taxon>
        <taxon>Rhabditida</taxon>
        <taxon>Rhabditina</taxon>
        <taxon>Rhabditomorpha</taxon>
        <taxon>Strongyloidea</taxon>
        <taxon>Ancylostomatidae</taxon>
        <taxon>Bunostominae</taxon>
        <taxon>Necator</taxon>
    </lineage>
</organism>
<accession>A0ABR1E2R3</accession>
<protein>
    <recommendedName>
        <fullName evidence="3">Transposase</fullName>
    </recommendedName>
</protein>
<dbReference type="Proteomes" id="UP001303046">
    <property type="component" value="Unassembled WGS sequence"/>
</dbReference>
<dbReference type="EMBL" id="JAVFWL010000005">
    <property type="protein sequence ID" value="KAK6756984.1"/>
    <property type="molecule type" value="Genomic_DNA"/>
</dbReference>
<evidence type="ECO:0008006" key="3">
    <source>
        <dbReference type="Google" id="ProtNLM"/>
    </source>
</evidence>
<sequence>MISRRPGAFGALKVTRNGLSKRLVQRVMLTLKTILTPTSRTERSLARQSYLPDLLKTSPRCEFLKKALQKAVTSSKRYTCVPQSAHF</sequence>